<dbReference type="GO" id="GO:0005615">
    <property type="term" value="C:extracellular space"/>
    <property type="evidence" value="ECO:0007669"/>
    <property type="project" value="TreeGrafter"/>
</dbReference>
<dbReference type="InterPro" id="IPR029070">
    <property type="entry name" value="Chitinase_insertion_sf"/>
</dbReference>
<keyword evidence="3" id="KW-0812">Transmembrane</keyword>
<comment type="caution">
    <text evidence="5">The sequence shown here is derived from an EMBL/GenBank/DDBJ whole genome shotgun (WGS) entry which is preliminary data.</text>
</comment>
<dbReference type="Gene3D" id="3.20.20.80">
    <property type="entry name" value="Glycosidases"/>
    <property type="match status" value="1"/>
</dbReference>
<gene>
    <name evidence="5" type="ORF">RFI_35165</name>
</gene>
<dbReference type="Pfam" id="PF00704">
    <property type="entry name" value="Glyco_hydro_18"/>
    <property type="match status" value="1"/>
</dbReference>
<evidence type="ECO:0000313" key="5">
    <source>
        <dbReference type="EMBL" id="ETO02271.1"/>
    </source>
</evidence>
<feature type="domain" description="GH18" evidence="4">
    <location>
        <begin position="1"/>
        <end position="299"/>
    </location>
</feature>
<evidence type="ECO:0000259" key="4">
    <source>
        <dbReference type="PROSITE" id="PS51910"/>
    </source>
</evidence>
<name>X6LLN4_RETFI</name>
<accession>X6LLN4</accession>
<dbReference type="Proteomes" id="UP000023152">
    <property type="component" value="Unassembled WGS sequence"/>
</dbReference>
<dbReference type="Gene3D" id="3.10.50.10">
    <property type="match status" value="1"/>
</dbReference>
<dbReference type="SUPFAM" id="SSF51445">
    <property type="entry name" value="(Trans)glycosidases"/>
    <property type="match status" value="1"/>
</dbReference>
<dbReference type="InterPro" id="IPR051887">
    <property type="entry name" value="GH18_Domain-Containing"/>
</dbReference>
<dbReference type="InterPro" id="IPR017853">
    <property type="entry name" value="GH"/>
</dbReference>
<dbReference type="AlphaFoldDB" id="X6LLN4"/>
<organism evidence="5 6">
    <name type="scientific">Reticulomyxa filosa</name>
    <dbReference type="NCBI Taxonomy" id="46433"/>
    <lineage>
        <taxon>Eukaryota</taxon>
        <taxon>Sar</taxon>
        <taxon>Rhizaria</taxon>
        <taxon>Retaria</taxon>
        <taxon>Foraminifera</taxon>
        <taxon>Monothalamids</taxon>
        <taxon>Reticulomyxidae</taxon>
        <taxon>Reticulomyxa</taxon>
    </lineage>
</organism>
<dbReference type="PANTHER" id="PTHR46290:SF1">
    <property type="entry name" value="DI-N-ACETYLCHITOBIASE"/>
    <property type="match status" value="1"/>
</dbReference>
<keyword evidence="6" id="KW-1185">Reference proteome</keyword>
<dbReference type="OrthoDB" id="73875at2759"/>
<dbReference type="EMBL" id="ASPP01036223">
    <property type="protein sequence ID" value="ETO02271.1"/>
    <property type="molecule type" value="Genomic_DNA"/>
</dbReference>
<keyword evidence="3" id="KW-1133">Transmembrane helix</keyword>
<dbReference type="InterPro" id="IPR001223">
    <property type="entry name" value="Glyco_hydro18_cat"/>
</dbReference>
<evidence type="ECO:0000256" key="2">
    <source>
        <dbReference type="ARBA" id="ARBA00023295"/>
    </source>
</evidence>
<dbReference type="PROSITE" id="PS51910">
    <property type="entry name" value="GH18_2"/>
    <property type="match status" value="1"/>
</dbReference>
<dbReference type="PANTHER" id="PTHR46290">
    <property type="entry name" value="DI-N-ACETYLCHITOBIASE"/>
    <property type="match status" value="1"/>
</dbReference>
<keyword evidence="2" id="KW-0326">Glycosidase</keyword>
<feature type="non-terminal residue" evidence="5">
    <location>
        <position position="1"/>
    </location>
</feature>
<feature type="transmembrane region" description="Helical" evidence="3">
    <location>
        <begin position="69"/>
        <end position="90"/>
    </location>
</feature>
<keyword evidence="3" id="KW-0472">Membrane</keyword>
<protein>
    <recommendedName>
        <fullName evidence="4">GH18 domain-containing protein</fullName>
    </recommendedName>
</protein>
<dbReference type="GO" id="GO:0016798">
    <property type="term" value="F:hydrolase activity, acting on glycosyl bonds"/>
    <property type="evidence" value="ECO:0007669"/>
    <property type="project" value="UniProtKB-KW"/>
</dbReference>
<proteinExistence type="predicted"/>
<evidence type="ECO:0000313" key="6">
    <source>
        <dbReference type="Proteomes" id="UP000023152"/>
    </source>
</evidence>
<dbReference type="GO" id="GO:0009313">
    <property type="term" value="P:oligosaccharide catabolic process"/>
    <property type="evidence" value="ECO:0007669"/>
    <property type="project" value="TreeGrafter"/>
</dbReference>
<evidence type="ECO:0000256" key="1">
    <source>
        <dbReference type="ARBA" id="ARBA00022801"/>
    </source>
</evidence>
<evidence type="ECO:0000256" key="3">
    <source>
        <dbReference type="SAM" id="Phobius"/>
    </source>
</evidence>
<keyword evidence="1" id="KW-0378">Hydrolase</keyword>
<sequence length="299" mass="34969">KIVPTDGNETALQEWIESIYELTSSNYFDGLSFDYESPMNLTAFMYDWYTHVVNQTTLYFHSKNPYSQVCMFFLLLLFCVKTIVISWSPYNIDGREYDYLSLGQVSDLLYVMDYDTRSQILDTCIAGANSPYYTTKQGLDGYLEIGVDKNKLILGIPFYGYNYSCEMSEMESLISKYCPIRFVPFRGYNCSDAAGNEKDFADIMSIIDKQLNNTEIRWDINTQSPFFNYMYESFSNDTNQVFQVWFDNATSLAKKYQYAKYLNIRGVGPFTFASLYKTYSEIEIQRAQQIWSAFDYFFL</sequence>
<reference evidence="5 6" key="1">
    <citation type="journal article" date="2013" name="Curr. Biol.">
        <title>The Genome of the Foraminiferan Reticulomyxa filosa.</title>
        <authorList>
            <person name="Glockner G."/>
            <person name="Hulsmann N."/>
            <person name="Schleicher M."/>
            <person name="Noegel A.A."/>
            <person name="Eichinger L."/>
            <person name="Gallinger C."/>
            <person name="Pawlowski J."/>
            <person name="Sierra R."/>
            <person name="Euteneuer U."/>
            <person name="Pillet L."/>
            <person name="Moustafa A."/>
            <person name="Platzer M."/>
            <person name="Groth M."/>
            <person name="Szafranski K."/>
            <person name="Schliwa M."/>
        </authorList>
    </citation>
    <scope>NUCLEOTIDE SEQUENCE [LARGE SCALE GENOMIC DNA]</scope>
</reference>